<sequence>SPARPRLPRAFPGPPSRRSTPVSRPHSSPVARAPGLRFNPLAPWILAPRACRIPDPAAV</sequence>
<protein>
    <submittedName>
        <fullName evidence="2">Uncharacterized protein</fullName>
    </submittedName>
</protein>
<feature type="region of interest" description="Disordered" evidence="1">
    <location>
        <begin position="1"/>
        <end position="32"/>
    </location>
</feature>
<reference evidence="2 3" key="1">
    <citation type="submission" date="2023-05" db="EMBL/GenBank/DDBJ databases">
        <title>B98-5 Cell Line De Novo Hybrid Assembly: An Optical Mapping Approach.</title>
        <authorList>
            <person name="Kananen K."/>
            <person name="Auerbach J.A."/>
            <person name="Kautto E."/>
            <person name="Blachly J.S."/>
        </authorList>
    </citation>
    <scope>NUCLEOTIDE SEQUENCE [LARGE SCALE GENOMIC DNA]</scope>
    <source>
        <strain evidence="2">B95-8</strain>
        <tissue evidence="2">Cell line</tissue>
    </source>
</reference>
<evidence type="ECO:0000313" key="2">
    <source>
        <dbReference type="EMBL" id="KAK2102372.1"/>
    </source>
</evidence>
<feature type="compositionally biased region" description="Low complexity" evidence="1">
    <location>
        <begin position="16"/>
        <end position="29"/>
    </location>
</feature>
<gene>
    <name evidence="2" type="ORF">P7K49_020039</name>
</gene>
<evidence type="ECO:0000256" key="1">
    <source>
        <dbReference type="SAM" id="MobiDB-lite"/>
    </source>
</evidence>
<organism evidence="2 3">
    <name type="scientific">Saguinus oedipus</name>
    <name type="common">Cotton-top tamarin</name>
    <name type="synonym">Oedipomidas oedipus</name>
    <dbReference type="NCBI Taxonomy" id="9490"/>
    <lineage>
        <taxon>Eukaryota</taxon>
        <taxon>Metazoa</taxon>
        <taxon>Chordata</taxon>
        <taxon>Craniata</taxon>
        <taxon>Vertebrata</taxon>
        <taxon>Euteleostomi</taxon>
        <taxon>Mammalia</taxon>
        <taxon>Eutheria</taxon>
        <taxon>Euarchontoglires</taxon>
        <taxon>Primates</taxon>
        <taxon>Haplorrhini</taxon>
        <taxon>Platyrrhini</taxon>
        <taxon>Cebidae</taxon>
        <taxon>Callitrichinae</taxon>
        <taxon>Saguinus</taxon>
    </lineage>
</organism>
<feature type="non-terminal residue" evidence="2">
    <location>
        <position position="1"/>
    </location>
</feature>
<dbReference type="Proteomes" id="UP001266305">
    <property type="component" value="Unassembled WGS sequence"/>
</dbReference>
<feature type="non-terminal residue" evidence="2">
    <location>
        <position position="59"/>
    </location>
</feature>
<keyword evidence="3" id="KW-1185">Reference proteome</keyword>
<dbReference type="EMBL" id="JASSZA010000009">
    <property type="protein sequence ID" value="KAK2102372.1"/>
    <property type="molecule type" value="Genomic_DNA"/>
</dbReference>
<comment type="caution">
    <text evidence="2">The sequence shown here is derived from an EMBL/GenBank/DDBJ whole genome shotgun (WGS) entry which is preliminary data.</text>
</comment>
<accession>A0ABQ9UZE3</accession>
<evidence type="ECO:0000313" key="3">
    <source>
        <dbReference type="Proteomes" id="UP001266305"/>
    </source>
</evidence>
<name>A0ABQ9UZE3_SAGOE</name>
<proteinExistence type="predicted"/>